<dbReference type="Proteomes" id="UP000076865">
    <property type="component" value="Chromosome"/>
</dbReference>
<dbReference type="Gene3D" id="3.30.43.10">
    <property type="entry name" value="Uridine Diphospho-n-acetylenolpyruvylglucosamine Reductase, domain 2"/>
    <property type="match status" value="1"/>
</dbReference>
<dbReference type="InterPro" id="IPR016169">
    <property type="entry name" value="FAD-bd_PCMH_sub2"/>
</dbReference>
<keyword evidence="3" id="KW-0560">Oxidoreductase</keyword>
<name>A0A160F363_9BACL</name>
<dbReference type="InterPro" id="IPR051312">
    <property type="entry name" value="Diverse_Substr_Oxidored"/>
</dbReference>
<organism evidence="5 6">
    <name type="scientific">Anoxybacteroides amylolyticum</name>
    <dbReference type="NCBI Taxonomy" id="294699"/>
    <lineage>
        <taxon>Bacteria</taxon>
        <taxon>Bacillati</taxon>
        <taxon>Bacillota</taxon>
        <taxon>Bacilli</taxon>
        <taxon>Bacillales</taxon>
        <taxon>Anoxybacillaceae</taxon>
        <taxon>Anoxybacteroides</taxon>
    </lineage>
</organism>
<reference evidence="5 6" key="1">
    <citation type="journal article" date="2006" name="Syst. Appl. Microbiol.">
        <title>Anoxybacillus amylolyticus sp. nov., a thermophilic amylase producing bacterium isolated from Mount Rittmann (Antarctica).</title>
        <authorList>
            <person name="Poli A."/>
            <person name="Esposito E."/>
            <person name="Lama L."/>
            <person name="Orlando P."/>
            <person name="Nicolaus G."/>
            <person name="de Appolonia F."/>
            <person name="Gambacorta A."/>
            <person name="Nicolaus B."/>
        </authorList>
    </citation>
    <scope>NUCLEOTIDE SEQUENCE [LARGE SCALE GENOMIC DNA]</scope>
    <source>
        <strain evidence="5 6">DSM 15939</strain>
    </source>
</reference>
<dbReference type="InterPro" id="IPR016166">
    <property type="entry name" value="FAD-bd_PCMH"/>
</dbReference>
<accession>A0A160F363</accession>
<dbReference type="SUPFAM" id="SSF55447">
    <property type="entry name" value="CO dehydrogenase flavoprotein C-terminal domain-like"/>
    <property type="match status" value="1"/>
</dbReference>
<evidence type="ECO:0000256" key="2">
    <source>
        <dbReference type="ARBA" id="ARBA00022827"/>
    </source>
</evidence>
<gene>
    <name evidence="5" type="ORF">GFC30_799</name>
</gene>
<evidence type="ECO:0000256" key="1">
    <source>
        <dbReference type="ARBA" id="ARBA00022630"/>
    </source>
</evidence>
<sequence>MIPFDIAYYRPSTIEDAVQLFSSLEADGKRPLYYGGGTEFITLARLWRTFADAVIDVKHLPECRTLSIAADELTFGAAVSLTAIEEANLFPLLTKAAREVADRTARNQITLGGNICGQIFYRETVLPILLADSRVVIAGKEGINERSIHEVFQQYMRLSPSEFLVQVKVDATYSKLPYAHTKRRQQGNTGYPLVTVAALKKDGKLRVAFSGVCPFPFRSLEIEDQLNRKIPLDVRIASAIEALPFPVLDDIEGSAKYRLFVLRHALLDVITELEGECS</sequence>
<dbReference type="Gene3D" id="3.30.465.10">
    <property type="match status" value="1"/>
</dbReference>
<dbReference type="InterPro" id="IPR036683">
    <property type="entry name" value="CO_DH_flav_C_dom_sf"/>
</dbReference>
<protein>
    <submittedName>
        <fullName evidence="5">FAD binding domain in molybdopterin dehydrogenase family protein</fullName>
    </submittedName>
</protein>
<dbReference type="Pfam" id="PF00941">
    <property type="entry name" value="FAD_binding_5"/>
    <property type="match status" value="1"/>
</dbReference>
<dbReference type="AlphaFoldDB" id="A0A160F363"/>
<dbReference type="PANTHER" id="PTHR42659:SF2">
    <property type="entry name" value="XANTHINE DEHYDROGENASE SUBUNIT C-RELATED"/>
    <property type="match status" value="1"/>
</dbReference>
<dbReference type="RefSeq" id="WP_066323001.1">
    <property type="nucleotide sequence ID" value="NZ_CP015438.1"/>
</dbReference>
<evidence type="ECO:0000259" key="4">
    <source>
        <dbReference type="PROSITE" id="PS51387"/>
    </source>
</evidence>
<dbReference type="PROSITE" id="PS51387">
    <property type="entry name" value="FAD_PCMH"/>
    <property type="match status" value="1"/>
</dbReference>
<dbReference type="InterPro" id="IPR036318">
    <property type="entry name" value="FAD-bd_PCMH-like_sf"/>
</dbReference>
<dbReference type="OrthoDB" id="9774454at2"/>
<keyword evidence="2" id="KW-0274">FAD</keyword>
<dbReference type="GO" id="GO:0016491">
    <property type="term" value="F:oxidoreductase activity"/>
    <property type="evidence" value="ECO:0007669"/>
    <property type="project" value="UniProtKB-KW"/>
</dbReference>
<dbReference type="KEGG" id="aamy:GFC30_799"/>
<keyword evidence="6" id="KW-1185">Reference proteome</keyword>
<evidence type="ECO:0000313" key="5">
    <source>
        <dbReference type="EMBL" id="ANB60737.1"/>
    </source>
</evidence>
<proteinExistence type="predicted"/>
<feature type="domain" description="FAD-binding PCMH-type" evidence="4">
    <location>
        <begin position="1"/>
        <end position="174"/>
    </location>
</feature>
<dbReference type="EMBL" id="CP015438">
    <property type="protein sequence ID" value="ANB60737.1"/>
    <property type="molecule type" value="Genomic_DNA"/>
</dbReference>
<dbReference type="Gene3D" id="3.30.390.50">
    <property type="entry name" value="CO dehydrogenase flavoprotein, C-terminal domain"/>
    <property type="match status" value="1"/>
</dbReference>
<dbReference type="InterPro" id="IPR002346">
    <property type="entry name" value="Mopterin_DH_FAD-bd"/>
</dbReference>
<dbReference type="PANTHER" id="PTHR42659">
    <property type="entry name" value="XANTHINE DEHYDROGENASE SUBUNIT C-RELATED"/>
    <property type="match status" value="1"/>
</dbReference>
<evidence type="ECO:0000256" key="3">
    <source>
        <dbReference type="ARBA" id="ARBA00023002"/>
    </source>
</evidence>
<evidence type="ECO:0000313" key="6">
    <source>
        <dbReference type="Proteomes" id="UP000076865"/>
    </source>
</evidence>
<dbReference type="SUPFAM" id="SSF56176">
    <property type="entry name" value="FAD-binding/transporter-associated domain-like"/>
    <property type="match status" value="1"/>
</dbReference>
<dbReference type="InterPro" id="IPR005107">
    <property type="entry name" value="CO_DH_flav_C"/>
</dbReference>
<dbReference type="InterPro" id="IPR016167">
    <property type="entry name" value="FAD-bd_PCMH_sub1"/>
</dbReference>
<dbReference type="SMART" id="SM01092">
    <property type="entry name" value="CO_deh_flav_C"/>
    <property type="match status" value="1"/>
</dbReference>
<keyword evidence="1" id="KW-0285">Flavoprotein</keyword>
<dbReference type="GO" id="GO:0071949">
    <property type="term" value="F:FAD binding"/>
    <property type="evidence" value="ECO:0007669"/>
    <property type="project" value="InterPro"/>
</dbReference>
<dbReference type="PATRIC" id="fig|294699.3.peg.806"/>